<dbReference type="AlphaFoldDB" id="A0A5E7VFH0"/>
<gene>
    <name evidence="3" type="ORF">PS928_05174</name>
</gene>
<dbReference type="Proteomes" id="UP000381378">
    <property type="component" value="Unassembled WGS sequence"/>
</dbReference>
<keyword evidence="1" id="KW-0812">Transmembrane</keyword>
<accession>A0A5E7VFH0</accession>
<reference evidence="3 4" key="1">
    <citation type="submission" date="2019-09" db="EMBL/GenBank/DDBJ databases">
        <authorList>
            <person name="Chandra G."/>
            <person name="Truman W A."/>
        </authorList>
    </citation>
    <scope>NUCLEOTIDE SEQUENCE [LARGE SCALE GENOMIC DNA]</scope>
    <source>
        <strain evidence="3">PS928</strain>
    </source>
</reference>
<feature type="chain" id="PRO_5022768724" description="DUF2946 domain-containing protein" evidence="2">
    <location>
        <begin position="26"/>
        <end position="125"/>
    </location>
</feature>
<evidence type="ECO:0008006" key="5">
    <source>
        <dbReference type="Google" id="ProtNLM"/>
    </source>
</evidence>
<feature type="transmembrane region" description="Helical" evidence="1">
    <location>
        <begin position="68"/>
        <end position="94"/>
    </location>
</feature>
<keyword evidence="1" id="KW-0472">Membrane</keyword>
<evidence type="ECO:0000313" key="3">
    <source>
        <dbReference type="EMBL" id="VVQ21478.1"/>
    </source>
</evidence>
<keyword evidence="1" id="KW-1133">Transmembrane helix</keyword>
<dbReference type="InterPro" id="IPR021333">
    <property type="entry name" value="DUF2946"/>
</dbReference>
<proteinExistence type="predicted"/>
<dbReference type="PROSITE" id="PS51257">
    <property type="entry name" value="PROKAR_LIPOPROTEIN"/>
    <property type="match status" value="1"/>
</dbReference>
<feature type="signal peptide" evidence="2">
    <location>
        <begin position="1"/>
        <end position="25"/>
    </location>
</feature>
<organism evidence="3 4">
    <name type="scientific">Pseudomonas fluorescens</name>
    <dbReference type="NCBI Taxonomy" id="294"/>
    <lineage>
        <taxon>Bacteria</taxon>
        <taxon>Pseudomonadati</taxon>
        <taxon>Pseudomonadota</taxon>
        <taxon>Gammaproteobacteria</taxon>
        <taxon>Pseudomonadales</taxon>
        <taxon>Pseudomonadaceae</taxon>
        <taxon>Pseudomonas</taxon>
    </lineage>
</organism>
<keyword evidence="2" id="KW-0732">Signal</keyword>
<sequence precursor="true">MSVVRSHRALIAWMLYACVLFSALACSFTHGQQSGLELNGIGGLFCSADNTTGVGLGEQPDDSKNPSLMPSMGCPLCSAFTLTFAMLLCLSWLIRSPRKTFTYREQRESTCPRFTWPPANPRASP</sequence>
<evidence type="ECO:0000256" key="1">
    <source>
        <dbReference type="SAM" id="Phobius"/>
    </source>
</evidence>
<evidence type="ECO:0000313" key="4">
    <source>
        <dbReference type="Proteomes" id="UP000381378"/>
    </source>
</evidence>
<name>A0A5E7VFH0_PSEFL</name>
<dbReference type="EMBL" id="CABVJF010000025">
    <property type="protein sequence ID" value="VVQ21478.1"/>
    <property type="molecule type" value="Genomic_DNA"/>
</dbReference>
<dbReference type="OrthoDB" id="7017304at2"/>
<evidence type="ECO:0000256" key="2">
    <source>
        <dbReference type="SAM" id="SignalP"/>
    </source>
</evidence>
<dbReference type="Pfam" id="PF11162">
    <property type="entry name" value="DUF2946"/>
    <property type="match status" value="1"/>
</dbReference>
<protein>
    <recommendedName>
        <fullName evidence="5">DUF2946 domain-containing protein</fullName>
    </recommendedName>
</protein>